<keyword evidence="1" id="KW-0472">Membrane</keyword>
<keyword evidence="3" id="KW-1185">Reference proteome</keyword>
<keyword evidence="1" id="KW-1133">Transmembrane helix</keyword>
<comment type="caution">
    <text evidence="2">The sequence shown here is derived from an EMBL/GenBank/DDBJ whole genome shotgun (WGS) entry which is preliminary data.</text>
</comment>
<dbReference type="RefSeq" id="WP_185128252.1">
    <property type="nucleotide sequence ID" value="NZ_JACJVO010000008.1"/>
</dbReference>
<evidence type="ECO:0000313" key="2">
    <source>
        <dbReference type="EMBL" id="MBB6730578.1"/>
    </source>
</evidence>
<dbReference type="Proteomes" id="UP000564644">
    <property type="component" value="Unassembled WGS sequence"/>
</dbReference>
<evidence type="ECO:0000313" key="3">
    <source>
        <dbReference type="Proteomes" id="UP000564644"/>
    </source>
</evidence>
<accession>A0A7X0SMP0</accession>
<dbReference type="AlphaFoldDB" id="A0A7X0SMP0"/>
<proteinExistence type="predicted"/>
<feature type="transmembrane region" description="Helical" evidence="1">
    <location>
        <begin position="6"/>
        <end position="23"/>
    </location>
</feature>
<gene>
    <name evidence="2" type="ORF">H7C18_06645</name>
</gene>
<dbReference type="EMBL" id="JACJVO010000008">
    <property type="protein sequence ID" value="MBB6730578.1"/>
    <property type="molecule type" value="Genomic_DNA"/>
</dbReference>
<name>A0A7X0SMP0_9BACL</name>
<evidence type="ECO:0000256" key="1">
    <source>
        <dbReference type="SAM" id="Phobius"/>
    </source>
</evidence>
<sequence>MNKRTLFAIAEWAAVLLLIWLFYRSDIIFPHGSSTPEQAHRLSESSYHYGPSKVVRKVAAPFDPDRVVFLGTYKIWFSADTVVRKRGGWWPNGGVAGVEIDRDKPFSYSWEGSATQDSLMAYKFYGYVTDDRISAVELLLTDRNTGKSTPMREEIGADRMFLFLWEANDDSRMQAVRGLDKEGSVVYEQELG</sequence>
<reference evidence="2 3" key="1">
    <citation type="submission" date="2020-08" db="EMBL/GenBank/DDBJ databases">
        <title>Cohnella phylogeny.</title>
        <authorList>
            <person name="Dunlap C."/>
        </authorList>
    </citation>
    <scope>NUCLEOTIDE SEQUENCE [LARGE SCALE GENOMIC DNA]</scope>
    <source>
        <strain evidence="2 3">CBP 2801</strain>
    </source>
</reference>
<protein>
    <submittedName>
        <fullName evidence="2">Uncharacterized protein</fullName>
    </submittedName>
</protein>
<organism evidence="2 3">
    <name type="scientific">Cohnella zeiphila</name>
    <dbReference type="NCBI Taxonomy" id="2761120"/>
    <lineage>
        <taxon>Bacteria</taxon>
        <taxon>Bacillati</taxon>
        <taxon>Bacillota</taxon>
        <taxon>Bacilli</taxon>
        <taxon>Bacillales</taxon>
        <taxon>Paenibacillaceae</taxon>
        <taxon>Cohnella</taxon>
    </lineage>
</organism>
<keyword evidence="1" id="KW-0812">Transmembrane</keyword>